<dbReference type="Proteomes" id="UP000683000">
    <property type="component" value="Unassembled WGS sequence"/>
</dbReference>
<reference evidence="1" key="1">
    <citation type="submission" date="2021-03" db="EMBL/GenBank/DDBJ databases">
        <title>Evolutionary innovations through gain and loss of genes in the ectomycorrhizal Boletales.</title>
        <authorList>
            <person name="Wu G."/>
            <person name="Miyauchi S."/>
            <person name="Morin E."/>
            <person name="Yang Z.-L."/>
            <person name="Xu J."/>
            <person name="Martin F.M."/>
        </authorList>
    </citation>
    <scope>NUCLEOTIDE SEQUENCE</scope>
    <source>
        <strain evidence="1">BR01</strain>
    </source>
</reference>
<evidence type="ECO:0000313" key="2">
    <source>
        <dbReference type="Proteomes" id="UP000683000"/>
    </source>
</evidence>
<dbReference type="OrthoDB" id="4743193at2759"/>
<proteinExistence type="predicted"/>
<accession>A0A8I3ACN1</accession>
<comment type="caution">
    <text evidence="1">The sequence shown here is derived from an EMBL/GenBank/DDBJ whole genome shotgun (WGS) entry which is preliminary data.</text>
</comment>
<dbReference type="AlphaFoldDB" id="A0A8I3ACN1"/>
<dbReference type="EMBL" id="JAGFBS010000003">
    <property type="protein sequence ID" value="KAG6380521.1"/>
    <property type="molecule type" value="Genomic_DNA"/>
</dbReference>
<sequence>MHSISQITYIDYVVQVKNGGTGPNRTVERILLESPLVQAYRNAQAMIQRNFLHTHLTIKHSDSNMTKTFKGLTTRLEVHSPHMVTIGRKSHHEIIDMMDKGQELMERAIHSEVDSSNNDPIIDSVKETIGLDDVLVELL</sequence>
<keyword evidence="2" id="KW-1185">Reference proteome</keyword>
<evidence type="ECO:0000313" key="1">
    <source>
        <dbReference type="EMBL" id="KAG6380521.1"/>
    </source>
</evidence>
<protein>
    <submittedName>
        <fullName evidence="1">Uncharacterized protein</fullName>
    </submittedName>
</protein>
<name>A0A8I3ACN1_9AGAM</name>
<gene>
    <name evidence="1" type="ORF">JVT61DRAFT_8685</name>
</gene>
<organism evidence="1 2">
    <name type="scientific">Boletus reticuloceps</name>
    <dbReference type="NCBI Taxonomy" id="495285"/>
    <lineage>
        <taxon>Eukaryota</taxon>
        <taxon>Fungi</taxon>
        <taxon>Dikarya</taxon>
        <taxon>Basidiomycota</taxon>
        <taxon>Agaricomycotina</taxon>
        <taxon>Agaricomycetes</taxon>
        <taxon>Agaricomycetidae</taxon>
        <taxon>Boletales</taxon>
        <taxon>Boletineae</taxon>
        <taxon>Boletaceae</taxon>
        <taxon>Boletoideae</taxon>
        <taxon>Boletus</taxon>
    </lineage>
</organism>